<reference evidence="9 10" key="3">
    <citation type="submission" date="2020-08" db="EMBL/GenBank/DDBJ databases">
        <title>Genomic Encyclopedia of Type Strains, Phase IV (KMG-IV): sequencing the most valuable type-strain genomes for metagenomic binning, comparative biology and taxonomic classification.</title>
        <authorList>
            <person name="Goeker M."/>
        </authorList>
    </citation>
    <scope>NUCLEOTIDE SEQUENCE [LARGE SCALE GENOMIC DNA]</scope>
    <source>
        <strain evidence="9 10">DSM 100774</strain>
    </source>
</reference>
<evidence type="ECO:0000313" key="9">
    <source>
        <dbReference type="EMBL" id="MBB4107539.1"/>
    </source>
</evidence>
<evidence type="ECO:0000256" key="5">
    <source>
        <dbReference type="ARBA" id="ARBA00023237"/>
    </source>
</evidence>
<reference evidence="8" key="4">
    <citation type="submission" date="2024-05" db="EMBL/GenBank/DDBJ databases">
        <authorList>
            <person name="Sun Q."/>
            <person name="Zhou Y."/>
        </authorList>
    </citation>
    <scope>NUCLEOTIDE SEQUENCE</scope>
    <source>
        <strain evidence="8">CGMCC 1.15287</strain>
    </source>
</reference>
<evidence type="ECO:0000256" key="4">
    <source>
        <dbReference type="ARBA" id="ARBA00023136"/>
    </source>
</evidence>
<dbReference type="PROSITE" id="PS51257">
    <property type="entry name" value="PROKAR_LIPOPROTEIN"/>
    <property type="match status" value="1"/>
</dbReference>
<evidence type="ECO:0000256" key="1">
    <source>
        <dbReference type="ARBA" id="ARBA00004442"/>
    </source>
</evidence>
<evidence type="ECO:0000256" key="2">
    <source>
        <dbReference type="ARBA" id="ARBA00006275"/>
    </source>
</evidence>
<dbReference type="EMBL" id="BMHZ01000001">
    <property type="protein sequence ID" value="GGG98687.1"/>
    <property type="molecule type" value="Genomic_DNA"/>
</dbReference>
<dbReference type="Pfam" id="PF07980">
    <property type="entry name" value="SusD_RagB"/>
    <property type="match status" value="1"/>
</dbReference>
<proteinExistence type="inferred from homology"/>
<feature type="domain" description="SusD-like N-terminal" evidence="7">
    <location>
        <begin position="65"/>
        <end position="227"/>
    </location>
</feature>
<dbReference type="AlphaFoldDB" id="A0A7W6P4G6"/>
<dbReference type="Proteomes" id="UP000532273">
    <property type="component" value="Unassembled WGS sequence"/>
</dbReference>
<reference evidence="8" key="1">
    <citation type="journal article" date="2014" name="Int. J. Syst. Evol. Microbiol.">
        <title>Complete genome of a new Firmicutes species belonging to the dominant human colonic microbiota ('Ruminococcus bicirculans') reveals two chromosomes and a selective capacity to utilize plant glucans.</title>
        <authorList>
            <consortium name="NISC Comparative Sequencing Program"/>
            <person name="Wegmann U."/>
            <person name="Louis P."/>
            <person name="Goesmann A."/>
            <person name="Henrissat B."/>
            <person name="Duncan S.H."/>
            <person name="Flint H.J."/>
        </authorList>
    </citation>
    <scope>NUCLEOTIDE SEQUENCE</scope>
    <source>
        <strain evidence="8">CGMCC 1.15287</strain>
    </source>
</reference>
<dbReference type="CDD" id="cd08977">
    <property type="entry name" value="SusD"/>
    <property type="match status" value="1"/>
</dbReference>
<comment type="similarity">
    <text evidence="2">Belongs to the SusD family.</text>
</comment>
<gene>
    <name evidence="8" type="ORF">GCM10007422_11070</name>
    <name evidence="9" type="ORF">GGQ60_001520</name>
</gene>
<feature type="domain" description="RagB/SusD" evidence="6">
    <location>
        <begin position="342"/>
        <end position="482"/>
    </location>
</feature>
<organism evidence="9 10">
    <name type="scientific">Pedobacter zeae</name>
    <dbReference type="NCBI Taxonomy" id="1737356"/>
    <lineage>
        <taxon>Bacteria</taxon>
        <taxon>Pseudomonadati</taxon>
        <taxon>Bacteroidota</taxon>
        <taxon>Sphingobacteriia</taxon>
        <taxon>Sphingobacteriales</taxon>
        <taxon>Sphingobacteriaceae</taxon>
        <taxon>Pedobacter</taxon>
    </lineage>
</organism>
<protein>
    <submittedName>
        <fullName evidence="8">Membrane protein</fullName>
    </submittedName>
</protein>
<name>A0A7W6P4G6_9SPHI</name>
<dbReference type="SUPFAM" id="SSF48452">
    <property type="entry name" value="TPR-like"/>
    <property type="match status" value="1"/>
</dbReference>
<keyword evidence="4" id="KW-0472">Membrane</keyword>
<reference evidence="11" key="2">
    <citation type="journal article" date="2019" name="Int. J. Syst. Evol. Microbiol.">
        <title>The Global Catalogue of Microorganisms (GCM) 10K type strain sequencing project: providing services to taxonomists for standard genome sequencing and annotation.</title>
        <authorList>
            <consortium name="The Broad Institute Genomics Platform"/>
            <consortium name="The Broad Institute Genome Sequencing Center for Infectious Disease"/>
            <person name="Wu L."/>
            <person name="Ma J."/>
        </authorList>
    </citation>
    <scope>NUCLEOTIDE SEQUENCE [LARGE SCALE GENOMIC DNA]</scope>
    <source>
        <strain evidence="11">CGMCC 1.15287</strain>
    </source>
</reference>
<keyword evidence="11" id="KW-1185">Reference proteome</keyword>
<dbReference type="RefSeq" id="WP_183761699.1">
    <property type="nucleotide sequence ID" value="NZ_BMHZ01000001.1"/>
</dbReference>
<comment type="caution">
    <text evidence="9">The sequence shown here is derived from an EMBL/GenBank/DDBJ whole genome shotgun (WGS) entry which is preliminary data.</text>
</comment>
<dbReference type="InterPro" id="IPR011990">
    <property type="entry name" value="TPR-like_helical_dom_sf"/>
</dbReference>
<accession>A0A7W6P4G6</accession>
<keyword evidence="5" id="KW-0998">Cell outer membrane</keyword>
<dbReference type="Gene3D" id="1.25.40.390">
    <property type="match status" value="1"/>
</dbReference>
<sequence>MKTYIYIFIFLTLLGFSGCKKTLETAPKDSIASSQALTNLTGVSSLLNTVYSNLRGTGYYGQSFKINPDIMADNIYPIPGLNSNRLITNSINAPGAHMSLWGLYTSGINQANLVIQAVGNVAGSQADKNKILGQAYGLRALFYWDLVKLYGYNPQFIVNGFNKGVPLVLKPTATLADVAFPARNTVEEVYKQVETDLLAAENLLDNSAGNRYVTKTVAQAILSKVYLYWGKYTESATYADKAIAAAGSTFVTGAAYTSSFYADNNPEAIFNIVITSEQSNINESLQSYYAQFPADYSKRQDQAAFDNNSEPKVGYGDFTPTPELLALYENDDVRRGTITTGKKSNVTVNYVRKWVPTNGVNFLQNIPLLRISELYLIRAEANFRAGTAIGATAQSDLDKIRNRAGLTSVPVSIAAILKERRIELAFEGDRWFDLVRLGLDVPKSSALGSIAPIAYNTDYRILAPIPQSDLSVNPNLIKNPGY</sequence>
<evidence type="ECO:0000313" key="11">
    <source>
        <dbReference type="Proteomes" id="UP000642938"/>
    </source>
</evidence>
<dbReference type="EMBL" id="JACIEF010000002">
    <property type="protein sequence ID" value="MBB4107539.1"/>
    <property type="molecule type" value="Genomic_DNA"/>
</dbReference>
<dbReference type="InterPro" id="IPR033985">
    <property type="entry name" value="SusD-like_N"/>
</dbReference>
<evidence type="ECO:0000259" key="7">
    <source>
        <dbReference type="Pfam" id="PF14322"/>
    </source>
</evidence>
<comment type="subcellular location">
    <subcellularLocation>
        <location evidence="1">Cell outer membrane</location>
    </subcellularLocation>
</comment>
<dbReference type="Pfam" id="PF14322">
    <property type="entry name" value="SusD-like_3"/>
    <property type="match status" value="1"/>
</dbReference>
<evidence type="ECO:0000256" key="3">
    <source>
        <dbReference type="ARBA" id="ARBA00022729"/>
    </source>
</evidence>
<evidence type="ECO:0000313" key="8">
    <source>
        <dbReference type="EMBL" id="GGG98687.1"/>
    </source>
</evidence>
<dbReference type="InterPro" id="IPR012944">
    <property type="entry name" value="SusD_RagB_dom"/>
</dbReference>
<dbReference type="GO" id="GO:0009279">
    <property type="term" value="C:cell outer membrane"/>
    <property type="evidence" value="ECO:0007669"/>
    <property type="project" value="UniProtKB-SubCell"/>
</dbReference>
<evidence type="ECO:0000259" key="6">
    <source>
        <dbReference type="Pfam" id="PF07980"/>
    </source>
</evidence>
<dbReference type="Proteomes" id="UP000642938">
    <property type="component" value="Unassembled WGS sequence"/>
</dbReference>
<keyword evidence="3" id="KW-0732">Signal</keyword>
<evidence type="ECO:0000313" key="10">
    <source>
        <dbReference type="Proteomes" id="UP000532273"/>
    </source>
</evidence>